<evidence type="ECO:0000313" key="1">
    <source>
        <dbReference type="EMBL" id="CAD8150644.1"/>
    </source>
</evidence>
<dbReference type="OMA" id="QECHQVI"/>
<protein>
    <submittedName>
        <fullName evidence="1">Uncharacterized protein</fullName>
    </submittedName>
</protein>
<sequence length="347" mass="40565">MNFGNQYCQRIDHFKNPLIGVCTYRNCQNQQLCCQLCLVIHKDHAESLIQFDWVRSQMALGIQIIKEIQFNIQECHQVINILSSFIKPAEDCIFNNLQEFQIYNLDLQIGQFRRLGLVSDTLLPQLSELIKLLRLMGKEWENLQKRHSFNVEDDIGVQKKIEQTKLIQKQIYDQQGSFSTLINKNNQFLVRFEGNLQCRYVDIQQNGRIVQGQGLFFGNQMIPKIGMTKFALKILDVKSFVNIGIGNKDVIIRTNYTPNLKFIGHGTYLISNQGYNYSHQSKNQNDVQQSFTFAKYDIILIEIDMNIKSILWTKKSTLQEFQLQINNEQDFYPLIIIHGKVEVLDHF</sequence>
<organism evidence="1 2">
    <name type="scientific">Paramecium octaurelia</name>
    <dbReference type="NCBI Taxonomy" id="43137"/>
    <lineage>
        <taxon>Eukaryota</taxon>
        <taxon>Sar</taxon>
        <taxon>Alveolata</taxon>
        <taxon>Ciliophora</taxon>
        <taxon>Intramacronucleata</taxon>
        <taxon>Oligohymenophorea</taxon>
        <taxon>Peniculida</taxon>
        <taxon>Parameciidae</taxon>
        <taxon>Paramecium</taxon>
    </lineage>
</organism>
<name>A0A8S1TG49_PAROT</name>
<proteinExistence type="predicted"/>
<dbReference type="Proteomes" id="UP000683925">
    <property type="component" value="Unassembled WGS sequence"/>
</dbReference>
<comment type="caution">
    <text evidence="1">The sequence shown here is derived from an EMBL/GenBank/DDBJ whole genome shotgun (WGS) entry which is preliminary data.</text>
</comment>
<dbReference type="OrthoDB" id="10317201at2759"/>
<keyword evidence="2" id="KW-1185">Reference proteome</keyword>
<accession>A0A8S1TG49</accession>
<dbReference type="EMBL" id="CAJJDP010000024">
    <property type="protein sequence ID" value="CAD8150644.1"/>
    <property type="molecule type" value="Genomic_DNA"/>
</dbReference>
<gene>
    <name evidence="1" type="ORF">POCTA_138.1.T0240044</name>
</gene>
<evidence type="ECO:0000313" key="2">
    <source>
        <dbReference type="Proteomes" id="UP000683925"/>
    </source>
</evidence>
<dbReference type="AlphaFoldDB" id="A0A8S1TG49"/>
<reference evidence="1" key="1">
    <citation type="submission" date="2021-01" db="EMBL/GenBank/DDBJ databases">
        <authorList>
            <consortium name="Genoscope - CEA"/>
            <person name="William W."/>
        </authorList>
    </citation>
    <scope>NUCLEOTIDE SEQUENCE</scope>
</reference>